<gene>
    <name evidence="2" type="ORF">SEMRO_44_G026750.1</name>
</gene>
<keyword evidence="1" id="KW-0732">Signal</keyword>
<keyword evidence="3" id="KW-1185">Reference proteome</keyword>
<protein>
    <submittedName>
        <fullName evidence="2">Uncharacterized protein</fullName>
    </submittedName>
</protein>
<dbReference type="EMBL" id="CAICTM010000044">
    <property type="protein sequence ID" value="CAB9498752.1"/>
    <property type="molecule type" value="Genomic_DNA"/>
</dbReference>
<comment type="caution">
    <text evidence="2">The sequence shown here is derived from an EMBL/GenBank/DDBJ whole genome shotgun (WGS) entry which is preliminary data.</text>
</comment>
<dbReference type="Proteomes" id="UP001153069">
    <property type="component" value="Unassembled WGS sequence"/>
</dbReference>
<proteinExistence type="predicted"/>
<evidence type="ECO:0000256" key="1">
    <source>
        <dbReference type="SAM" id="SignalP"/>
    </source>
</evidence>
<dbReference type="AlphaFoldDB" id="A0A9N8D8X6"/>
<sequence>MCSLSRSVVIAVASLSLLGELGSGLTPTNIGGRRRFHVSPPVSVLATARSLFAQKPESDETIPSKNKLLPPLALEFDKEALYATPWHFRLRHILQYFPFLKLLNI</sequence>
<organism evidence="2 3">
    <name type="scientific">Seminavis robusta</name>
    <dbReference type="NCBI Taxonomy" id="568900"/>
    <lineage>
        <taxon>Eukaryota</taxon>
        <taxon>Sar</taxon>
        <taxon>Stramenopiles</taxon>
        <taxon>Ochrophyta</taxon>
        <taxon>Bacillariophyta</taxon>
        <taxon>Bacillariophyceae</taxon>
        <taxon>Bacillariophycidae</taxon>
        <taxon>Naviculales</taxon>
        <taxon>Naviculaceae</taxon>
        <taxon>Seminavis</taxon>
    </lineage>
</organism>
<feature type="signal peptide" evidence="1">
    <location>
        <begin position="1"/>
        <end position="24"/>
    </location>
</feature>
<feature type="chain" id="PRO_5040462201" evidence="1">
    <location>
        <begin position="25"/>
        <end position="105"/>
    </location>
</feature>
<name>A0A9N8D8X6_9STRA</name>
<evidence type="ECO:0000313" key="2">
    <source>
        <dbReference type="EMBL" id="CAB9498752.1"/>
    </source>
</evidence>
<reference evidence="2" key="1">
    <citation type="submission" date="2020-06" db="EMBL/GenBank/DDBJ databases">
        <authorList>
            <consortium name="Plant Systems Biology data submission"/>
        </authorList>
    </citation>
    <scope>NUCLEOTIDE SEQUENCE</scope>
    <source>
        <strain evidence="2">D6</strain>
    </source>
</reference>
<accession>A0A9N8D8X6</accession>
<evidence type="ECO:0000313" key="3">
    <source>
        <dbReference type="Proteomes" id="UP001153069"/>
    </source>
</evidence>